<dbReference type="CDD" id="cd01562">
    <property type="entry name" value="Thr-dehyd"/>
    <property type="match status" value="1"/>
</dbReference>
<keyword evidence="10" id="KW-0100">Branched-chain amino acid biosynthesis</keyword>
<evidence type="ECO:0000256" key="7">
    <source>
        <dbReference type="ARBA" id="ARBA00012096"/>
    </source>
</evidence>
<comment type="cofactor">
    <cofactor evidence="2">
        <name>pyridoxal 5'-phosphate</name>
        <dbReference type="ChEBI" id="CHEBI:597326"/>
    </cofactor>
</comment>
<evidence type="ECO:0000256" key="12">
    <source>
        <dbReference type="ARBA" id="ARBA00023239"/>
    </source>
</evidence>
<dbReference type="Proteomes" id="UP000183997">
    <property type="component" value="Unassembled WGS sequence"/>
</dbReference>
<gene>
    <name evidence="16" type="ORF">SAMN02745123_01569</name>
</gene>
<keyword evidence="17" id="KW-1185">Reference proteome</keyword>
<dbReference type="InterPro" id="IPR001926">
    <property type="entry name" value="TrpB-like_PALP"/>
</dbReference>
<evidence type="ECO:0000256" key="5">
    <source>
        <dbReference type="ARBA" id="ARBA00010869"/>
    </source>
</evidence>
<dbReference type="PANTHER" id="PTHR48078:SF6">
    <property type="entry name" value="L-THREONINE DEHYDRATASE CATABOLIC TDCB"/>
    <property type="match status" value="1"/>
</dbReference>
<name>A0A1M6RQN8_9FIRM</name>
<dbReference type="GO" id="GO:0030170">
    <property type="term" value="F:pyridoxal phosphate binding"/>
    <property type="evidence" value="ECO:0007669"/>
    <property type="project" value="InterPro"/>
</dbReference>
<dbReference type="GO" id="GO:0004794">
    <property type="term" value="F:threonine deaminase activity"/>
    <property type="evidence" value="ECO:0007669"/>
    <property type="project" value="UniProtKB-EC"/>
</dbReference>
<evidence type="ECO:0000256" key="4">
    <source>
        <dbReference type="ARBA" id="ARBA00004958"/>
    </source>
</evidence>
<dbReference type="PANTHER" id="PTHR48078">
    <property type="entry name" value="THREONINE DEHYDRATASE, MITOCHONDRIAL-RELATED"/>
    <property type="match status" value="1"/>
</dbReference>
<evidence type="ECO:0000256" key="14">
    <source>
        <dbReference type="ARBA" id="ARBA00031427"/>
    </source>
</evidence>
<dbReference type="GO" id="GO:0006565">
    <property type="term" value="P:L-serine catabolic process"/>
    <property type="evidence" value="ECO:0007669"/>
    <property type="project" value="TreeGrafter"/>
</dbReference>
<dbReference type="UniPathway" id="UPA00052">
    <property type="reaction ID" value="UER00507"/>
</dbReference>
<dbReference type="CDD" id="cd04886">
    <property type="entry name" value="ACT_ThrD-II-like"/>
    <property type="match status" value="1"/>
</dbReference>
<dbReference type="PROSITE" id="PS51671">
    <property type="entry name" value="ACT"/>
    <property type="match status" value="1"/>
</dbReference>
<dbReference type="SUPFAM" id="SSF53686">
    <property type="entry name" value="Tryptophan synthase beta subunit-like PLP-dependent enzymes"/>
    <property type="match status" value="1"/>
</dbReference>
<evidence type="ECO:0000256" key="9">
    <source>
        <dbReference type="ARBA" id="ARBA00022533"/>
    </source>
</evidence>
<sequence>MAKGIITLEDIFEARKRLVGVIRRTPLEPSEIFSQMTGAQIFFKMENLQKTGSFKLRGAYNKIASLDQETQKSVVAASAGNHAQGVALAASEAGIAATIVMPEGAPITKIERTKIYGAKVVLAGQGYDDAFCRAQEIQQQTGAVYVHAFDDPFVIAGQGTIGLELLEDLPDLDAVIVPIGGGGLISGVACAIKEQRPEVQIIGVEALDAPCMKEACRLGKVHELASAQTIADGIAVRRPGDITFEMVQTYVDQIVTVDDEEIAGAILMLLENSKLVAEGAGAVGIAALLHKKCDLQGKKVAVVISGGNIDVNVISIIIERGLVKAGRYVRLRTIVSDKPGSLQRLLSALANSGANIISIVHDRIKPNIPLKQAEVEIALETRNSQHIAEIVETLQGMGYVIDILK</sequence>
<dbReference type="GO" id="GO:0009097">
    <property type="term" value="P:isoleucine biosynthetic process"/>
    <property type="evidence" value="ECO:0007669"/>
    <property type="project" value="UniProtKB-UniPathway"/>
</dbReference>
<keyword evidence="12" id="KW-0456">Lyase</keyword>
<dbReference type="RefSeq" id="WP_072912728.1">
    <property type="nucleotide sequence ID" value="NZ_FRAR01000011.1"/>
</dbReference>
<evidence type="ECO:0000256" key="11">
    <source>
        <dbReference type="ARBA" id="ARBA00022898"/>
    </source>
</evidence>
<dbReference type="Pfam" id="PF13291">
    <property type="entry name" value="ACT_4"/>
    <property type="match status" value="1"/>
</dbReference>
<feature type="domain" description="ACT" evidence="15">
    <location>
        <begin position="330"/>
        <end position="405"/>
    </location>
</feature>
<accession>A0A1M6RQN8</accession>
<protein>
    <recommendedName>
        <fullName evidence="8">L-threonine dehydratase catabolic TdcB</fullName>
        <ecNumber evidence="7">4.3.1.19</ecNumber>
    </recommendedName>
    <alternativeName>
        <fullName evidence="14">Threonine deaminase</fullName>
    </alternativeName>
</protein>
<dbReference type="UniPathway" id="UPA00047">
    <property type="reaction ID" value="UER00054"/>
</dbReference>
<dbReference type="OrthoDB" id="9811476at2"/>
<organism evidence="16 17">
    <name type="scientific">Desulforamulus aeronauticus DSM 10349</name>
    <dbReference type="NCBI Taxonomy" id="1121421"/>
    <lineage>
        <taxon>Bacteria</taxon>
        <taxon>Bacillati</taxon>
        <taxon>Bacillota</taxon>
        <taxon>Clostridia</taxon>
        <taxon>Eubacteriales</taxon>
        <taxon>Peptococcaceae</taxon>
        <taxon>Desulforamulus</taxon>
    </lineage>
</organism>
<dbReference type="InterPro" id="IPR050147">
    <property type="entry name" value="Ser/Thr_Dehydratase"/>
</dbReference>
<keyword evidence="10" id="KW-0028">Amino-acid biosynthesis</keyword>
<comment type="function">
    <text evidence="13">Catalyzes the anaerobic formation of alpha-ketobutyrate and ammonia from threonine in a two-step reaction. The first step involved a dehydration of threonine and a production of enamine intermediates (aminocrotonate), which tautomerizes to its imine form (iminobutyrate). Both intermediates are unstable and short-lived. The second step is the nonenzymatic hydrolysis of the enamine/imine intermediates to form 2-ketobutyrate and free ammonia. In the low water environment of the cell, the second step is accelerated by RidA.</text>
</comment>
<evidence type="ECO:0000313" key="16">
    <source>
        <dbReference type="EMBL" id="SHK34765.1"/>
    </source>
</evidence>
<dbReference type="InterPro" id="IPR045865">
    <property type="entry name" value="ACT-like_dom_sf"/>
</dbReference>
<dbReference type="EMBL" id="FRAR01000011">
    <property type="protein sequence ID" value="SHK34765.1"/>
    <property type="molecule type" value="Genomic_DNA"/>
</dbReference>
<evidence type="ECO:0000259" key="15">
    <source>
        <dbReference type="PROSITE" id="PS51671"/>
    </source>
</evidence>
<comment type="subunit">
    <text evidence="6">In the native structure, TdcB is in a dimeric form, whereas in the TdcB-AMP complex, it exists in a tetrameric form (dimer of dimers).</text>
</comment>
<dbReference type="Pfam" id="PF00291">
    <property type="entry name" value="PALP"/>
    <property type="match status" value="1"/>
</dbReference>
<comment type="catalytic activity">
    <reaction evidence="1">
        <text>L-threonine = 2-oxobutanoate + NH4(+)</text>
        <dbReference type="Rhea" id="RHEA:22108"/>
        <dbReference type="ChEBI" id="CHEBI:16763"/>
        <dbReference type="ChEBI" id="CHEBI:28938"/>
        <dbReference type="ChEBI" id="CHEBI:57926"/>
        <dbReference type="EC" id="4.3.1.19"/>
    </reaction>
</comment>
<comment type="pathway">
    <text evidence="3">Amino-acid biosynthesis; L-isoleucine biosynthesis; 2-oxobutanoate from L-threonine: step 1/1.</text>
</comment>
<evidence type="ECO:0000256" key="1">
    <source>
        <dbReference type="ARBA" id="ARBA00001274"/>
    </source>
</evidence>
<dbReference type="GO" id="GO:0070689">
    <property type="term" value="P:L-threonine catabolic process to propionate"/>
    <property type="evidence" value="ECO:0007669"/>
    <property type="project" value="UniProtKB-UniPathway"/>
</dbReference>
<reference evidence="17" key="1">
    <citation type="submission" date="2016-11" db="EMBL/GenBank/DDBJ databases">
        <authorList>
            <person name="Varghese N."/>
            <person name="Submissions S."/>
        </authorList>
    </citation>
    <scope>NUCLEOTIDE SEQUENCE [LARGE SCALE GENOMIC DNA]</scope>
    <source>
        <strain evidence="17">DSM 10349</strain>
    </source>
</reference>
<evidence type="ECO:0000256" key="6">
    <source>
        <dbReference type="ARBA" id="ARBA00011447"/>
    </source>
</evidence>
<keyword evidence="9" id="KW-0021">Allosteric enzyme</keyword>
<dbReference type="NCBIfam" id="TIGR01127">
    <property type="entry name" value="ilvA_1Cterm"/>
    <property type="match status" value="1"/>
</dbReference>
<dbReference type="GO" id="GO:0003941">
    <property type="term" value="F:L-serine ammonia-lyase activity"/>
    <property type="evidence" value="ECO:0007669"/>
    <property type="project" value="TreeGrafter"/>
</dbReference>
<proteinExistence type="inferred from homology"/>
<dbReference type="Gene3D" id="3.40.50.1100">
    <property type="match status" value="2"/>
</dbReference>
<evidence type="ECO:0000256" key="13">
    <source>
        <dbReference type="ARBA" id="ARBA00025527"/>
    </source>
</evidence>
<keyword evidence="11" id="KW-0663">Pyridoxal phosphate</keyword>
<comment type="pathway">
    <text evidence="4">Amino-acid degradation; L-threonine degradation via propanoate pathway; propanoate from L-threonine: step 1/4.</text>
</comment>
<comment type="similarity">
    <text evidence="5">Belongs to the serine/threonine dehydratase family.</text>
</comment>
<dbReference type="InterPro" id="IPR044561">
    <property type="entry name" value="ACT_ThrD-II-like"/>
</dbReference>
<dbReference type="InterPro" id="IPR005789">
    <property type="entry name" value="Thr_deHydtase_catblc"/>
</dbReference>
<dbReference type="STRING" id="1121421.SAMN02745123_01569"/>
<dbReference type="InterPro" id="IPR036052">
    <property type="entry name" value="TrpB-like_PALP_sf"/>
</dbReference>
<dbReference type="AlphaFoldDB" id="A0A1M6RQN8"/>
<dbReference type="EC" id="4.3.1.19" evidence="7"/>
<evidence type="ECO:0000256" key="10">
    <source>
        <dbReference type="ARBA" id="ARBA00022624"/>
    </source>
</evidence>
<dbReference type="SUPFAM" id="SSF55021">
    <property type="entry name" value="ACT-like"/>
    <property type="match status" value="1"/>
</dbReference>
<dbReference type="Gene3D" id="3.30.70.260">
    <property type="match status" value="1"/>
</dbReference>
<evidence type="ECO:0000256" key="8">
    <source>
        <dbReference type="ARBA" id="ARBA00022248"/>
    </source>
</evidence>
<evidence type="ECO:0000256" key="2">
    <source>
        <dbReference type="ARBA" id="ARBA00001933"/>
    </source>
</evidence>
<evidence type="ECO:0000313" key="17">
    <source>
        <dbReference type="Proteomes" id="UP000183997"/>
    </source>
</evidence>
<evidence type="ECO:0000256" key="3">
    <source>
        <dbReference type="ARBA" id="ARBA00004810"/>
    </source>
</evidence>
<keyword evidence="10" id="KW-0412">Isoleucine biosynthesis</keyword>
<dbReference type="InterPro" id="IPR002912">
    <property type="entry name" value="ACT_dom"/>
</dbReference>
<dbReference type="InterPro" id="IPR000634">
    <property type="entry name" value="Ser/Thr_deHydtase_PyrdxlP-BS"/>
</dbReference>
<dbReference type="PROSITE" id="PS00165">
    <property type="entry name" value="DEHYDRATASE_SER_THR"/>
    <property type="match status" value="1"/>
</dbReference>
<dbReference type="FunFam" id="3.40.50.1100:FF:000007">
    <property type="entry name" value="L-threonine dehydratase catabolic TdcB"/>
    <property type="match status" value="1"/>
</dbReference>